<protein>
    <submittedName>
        <fullName evidence="1">Uncharacterized protein</fullName>
    </submittedName>
</protein>
<reference evidence="1" key="1">
    <citation type="journal article" date="2022" name="Int. J. Mol. Sci.">
        <title>Draft Genome of Tanacetum Coccineum: Genomic Comparison of Closely Related Tanacetum-Family Plants.</title>
        <authorList>
            <person name="Yamashiro T."/>
            <person name="Shiraishi A."/>
            <person name="Nakayama K."/>
            <person name="Satake H."/>
        </authorList>
    </citation>
    <scope>NUCLEOTIDE SEQUENCE</scope>
</reference>
<comment type="caution">
    <text evidence="1">The sequence shown here is derived from an EMBL/GenBank/DDBJ whole genome shotgun (WGS) entry which is preliminary data.</text>
</comment>
<evidence type="ECO:0000313" key="2">
    <source>
        <dbReference type="Proteomes" id="UP001151760"/>
    </source>
</evidence>
<dbReference type="EMBL" id="BQNB010009146">
    <property type="protein sequence ID" value="GJS59380.1"/>
    <property type="molecule type" value="Genomic_DNA"/>
</dbReference>
<gene>
    <name evidence="1" type="ORF">Tco_0654164</name>
</gene>
<reference evidence="1" key="2">
    <citation type="submission" date="2022-01" db="EMBL/GenBank/DDBJ databases">
        <authorList>
            <person name="Yamashiro T."/>
            <person name="Shiraishi A."/>
            <person name="Satake H."/>
            <person name="Nakayama K."/>
        </authorList>
    </citation>
    <scope>NUCLEOTIDE SEQUENCE</scope>
</reference>
<dbReference type="Proteomes" id="UP001151760">
    <property type="component" value="Unassembled WGS sequence"/>
</dbReference>
<evidence type="ECO:0000313" key="1">
    <source>
        <dbReference type="EMBL" id="GJS59380.1"/>
    </source>
</evidence>
<accession>A0ABQ4X3A4</accession>
<name>A0ABQ4X3A4_9ASTR</name>
<proteinExistence type="predicted"/>
<keyword evidence="2" id="KW-1185">Reference proteome</keyword>
<sequence>MKVNFKDLVAGHFCNRAHDILMACKAHTEDDYQVVRAATVMKAEDRKEFEVESFTQWIEGNIDWVGEVRETSLIEKPVKPVNSPYMCRRIDVTARCKRVEFVLGNSLFAMEGDKYETVFQSLGGYRDLSSVRVNMETLAPTLWIDANVIDCWVALLNFEELALGYPTPTRHFFPTGCINQGIIKGTLTEEEQVGKSFLDEIKASNSN</sequence>
<organism evidence="1 2">
    <name type="scientific">Tanacetum coccineum</name>
    <dbReference type="NCBI Taxonomy" id="301880"/>
    <lineage>
        <taxon>Eukaryota</taxon>
        <taxon>Viridiplantae</taxon>
        <taxon>Streptophyta</taxon>
        <taxon>Embryophyta</taxon>
        <taxon>Tracheophyta</taxon>
        <taxon>Spermatophyta</taxon>
        <taxon>Magnoliopsida</taxon>
        <taxon>eudicotyledons</taxon>
        <taxon>Gunneridae</taxon>
        <taxon>Pentapetalae</taxon>
        <taxon>asterids</taxon>
        <taxon>campanulids</taxon>
        <taxon>Asterales</taxon>
        <taxon>Asteraceae</taxon>
        <taxon>Asteroideae</taxon>
        <taxon>Anthemideae</taxon>
        <taxon>Anthemidinae</taxon>
        <taxon>Tanacetum</taxon>
    </lineage>
</organism>